<reference evidence="8 9" key="1">
    <citation type="submission" date="2019-02" db="EMBL/GenBank/DDBJ databases">
        <title>The Batch Genome Submission of Acinetobacter spp. strains.</title>
        <authorList>
            <person name="Qin J."/>
            <person name="Hu Y."/>
            <person name="Ye H."/>
            <person name="Wei L."/>
            <person name="Feng Y."/>
            <person name="Zong Z."/>
        </authorList>
    </citation>
    <scope>NUCLEOTIDE SEQUENCE [LARGE SCALE GENOMIC DNA]</scope>
    <source>
        <strain evidence="8 9">WCHAW060049</strain>
    </source>
</reference>
<gene>
    <name evidence="8" type="ORF">EXU28_07695</name>
</gene>
<organism evidence="8 9">
    <name type="scientific">Acinetobacter wuhouensis</name>
    <dbReference type="NCBI Taxonomy" id="1879050"/>
    <lineage>
        <taxon>Bacteria</taxon>
        <taxon>Pseudomonadati</taxon>
        <taxon>Pseudomonadota</taxon>
        <taxon>Gammaproteobacteria</taxon>
        <taxon>Moraxellales</taxon>
        <taxon>Moraxellaceae</taxon>
        <taxon>Acinetobacter</taxon>
    </lineage>
</organism>
<dbReference type="CDD" id="cd00751">
    <property type="entry name" value="thiolase"/>
    <property type="match status" value="1"/>
</dbReference>
<dbReference type="Proteomes" id="UP000293863">
    <property type="component" value="Unassembled WGS sequence"/>
</dbReference>
<feature type="compositionally biased region" description="Polar residues" evidence="5">
    <location>
        <begin position="80"/>
        <end position="91"/>
    </location>
</feature>
<dbReference type="PANTHER" id="PTHR42689:SF1">
    <property type="entry name" value="ACETYL-COA ACYLTRANSFERASE FADA2 (3-KETOACYL-COA THIOLASE) (BETA-KETOTHIOLASE)-RELATED"/>
    <property type="match status" value="1"/>
</dbReference>
<comment type="similarity">
    <text evidence="1 4">Belongs to the thiolase-like superfamily. Thiolase family.</text>
</comment>
<keyword evidence="3 4" id="KW-0012">Acyltransferase</keyword>
<dbReference type="RefSeq" id="WP_130116266.1">
    <property type="nucleotide sequence ID" value="NZ_SGSQ01000009.1"/>
</dbReference>
<accession>A0A4Q7AK21</accession>
<evidence type="ECO:0000256" key="4">
    <source>
        <dbReference type="RuleBase" id="RU003557"/>
    </source>
</evidence>
<feature type="compositionally biased region" description="Low complexity" evidence="5">
    <location>
        <begin position="34"/>
        <end position="79"/>
    </location>
</feature>
<evidence type="ECO:0000259" key="7">
    <source>
        <dbReference type="Pfam" id="PF02803"/>
    </source>
</evidence>
<evidence type="ECO:0000256" key="1">
    <source>
        <dbReference type="ARBA" id="ARBA00010982"/>
    </source>
</evidence>
<dbReference type="Pfam" id="PF02803">
    <property type="entry name" value="Thiolase_C"/>
    <property type="match status" value="1"/>
</dbReference>
<evidence type="ECO:0000313" key="8">
    <source>
        <dbReference type="EMBL" id="RZG47061.1"/>
    </source>
</evidence>
<proteinExistence type="inferred from homology"/>
<dbReference type="SUPFAM" id="SSF53901">
    <property type="entry name" value="Thiolase-like"/>
    <property type="match status" value="2"/>
</dbReference>
<dbReference type="GO" id="GO:0005829">
    <property type="term" value="C:cytosol"/>
    <property type="evidence" value="ECO:0007669"/>
    <property type="project" value="TreeGrafter"/>
</dbReference>
<name>A0A4Q7AK21_9GAMM</name>
<feature type="domain" description="Thiolase N-terminal" evidence="6">
    <location>
        <begin position="94"/>
        <end position="361"/>
    </location>
</feature>
<dbReference type="NCBIfam" id="NF006740">
    <property type="entry name" value="PRK09268.1"/>
    <property type="match status" value="1"/>
</dbReference>
<dbReference type="InterPro" id="IPR020617">
    <property type="entry name" value="Thiolase_C"/>
</dbReference>
<feature type="region of interest" description="Disordered" evidence="5">
    <location>
        <begin position="1"/>
        <end position="91"/>
    </location>
</feature>
<feature type="domain" description="Thiolase C-terminal" evidence="7">
    <location>
        <begin position="372"/>
        <end position="511"/>
    </location>
</feature>
<dbReference type="AlphaFoldDB" id="A0A4Q7AK21"/>
<dbReference type="InterPro" id="IPR002155">
    <property type="entry name" value="Thiolase"/>
</dbReference>
<evidence type="ECO:0000259" key="6">
    <source>
        <dbReference type="Pfam" id="PF00108"/>
    </source>
</evidence>
<dbReference type="InterPro" id="IPR050521">
    <property type="entry name" value="3-ketoacyl-CoA_Thiolase"/>
</dbReference>
<sequence length="511" mass="54253">MSKTTQENSNVENTATETVSNTSKPRARTSKNVNTNTTAATATSTTKKPTRTTTTAPRSKAATTTVKKVTSSSSKTQTSGQQDKTMSQNTVRRVAIIGGNRIPFARSNGPYFKASNSDMLTAALNGLVERFNLQGQRLGEVVAGAVLKHSRDFNMTRECVLSTQLAPETPAYDIQQACGTGLQAAFLVANKIALGQIEVGVAGGVDTTSDAPIAFGDGLRKALLELNIAKTGKDRLKALAKINVKDLMDAPKNGEPRTGLSMGDHQAITALEWGIPREAQDELAASSHQKMAKAYEEGFFEDLITPFLGLEKDNNLRPDSSVEKLAKLKPAFGKGDTATMTAGNSTPLTDGASVVLLASEEWAKANGHEVLAYLTFTETAAVDFLGKKEGLLMAPAYAVPRMLDRAGIKLQDFDYYEIHEAFASQVLSTLKAWEDPKFCKERLGLDAPLGSIDRSKLNVKGSSLAAGHPFAATGGRILATAAKLINQKGSGRVLISICAAGGQGVTAIVEK</sequence>
<keyword evidence="9" id="KW-1185">Reference proteome</keyword>
<evidence type="ECO:0000256" key="2">
    <source>
        <dbReference type="ARBA" id="ARBA00022679"/>
    </source>
</evidence>
<dbReference type="Pfam" id="PF00108">
    <property type="entry name" value="Thiolase_N"/>
    <property type="match status" value="1"/>
</dbReference>
<dbReference type="EMBL" id="SGSQ01000009">
    <property type="protein sequence ID" value="RZG47061.1"/>
    <property type="molecule type" value="Genomic_DNA"/>
</dbReference>
<dbReference type="EC" id="2.3.1.9" evidence="8"/>
<dbReference type="InterPro" id="IPR016039">
    <property type="entry name" value="Thiolase-like"/>
</dbReference>
<comment type="caution">
    <text evidence="8">The sequence shown here is derived from an EMBL/GenBank/DDBJ whole genome shotgun (WGS) entry which is preliminary data.</text>
</comment>
<feature type="compositionally biased region" description="Polar residues" evidence="5">
    <location>
        <begin position="1"/>
        <end position="24"/>
    </location>
</feature>
<keyword evidence="2 4" id="KW-0808">Transferase</keyword>
<protein>
    <submittedName>
        <fullName evidence="8">Acetyl-CoA C-acetyltransferase</fullName>
        <ecNumber evidence="8">2.3.1.9</ecNumber>
    </submittedName>
</protein>
<dbReference type="Gene3D" id="3.40.47.10">
    <property type="match status" value="1"/>
</dbReference>
<dbReference type="GO" id="GO:0003985">
    <property type="term" value="F:acetyl-CoA C-acetyltransferase activity"/>
    <property type="evidence" value="ECO:0007669"/>
    <property type="project" value="UniProtKB-EC"/>
</dbReference>
<evidence type="ECO:0000256" key="5">
    <source>
        <dbReference type="SAM" id="MobiDB-lite"/>
    </source>
</evidence>
<dbReference type="NCBIfam" id="TIGR01930">
    <property type="entry name" value="AcCoA-C-Actrans"/>
    <property type="match status" value="1"/>
</dbReference>
<evidence type="ECO:0000313" key="9">
    <source>
        <dbReference type="Proteomes" id="UP000293863"/>
    </source>
</evidence>
<dbReference type="PANTHER" id="PTHR42689">
    <property type="entry name" value="ACETYL-COA ACYLTRANSFERASE FADA2 (3-KETOACYL-COA THIOLASE) (BETA-KETOTHIOLASE)-RELATED"/>
    <property type="match status" value="1"/>
</dbReference>
<evidence type="ECO:0000256" key="3">
    <source>
        <dbReference type="ARBA" id="ARBA00023315"/>
    </source>
</evidence>
<dbReference type="InterPro" id="IPR020616">
    <property type="entry name" value="Thiolase_N"/>
</dbReference>